<protein>
    <submittedName>
        <fullName evidence="1">Uncharacterized protein</fullName>
    </submittedName>
</protein>
<sequence length="29" mass="2969">MTMTDPMMMCMGMLVAAMSTASPVATGSL</sequence>
<gene>
    <name evidence="1" type="ORF">JOF57_006050</name>
</gene>
<proteinExistence type="predicted"/>
<evidence type="ECO:0000313" key="1">
    <source>
        <dbReference type="EMBL" id="MBP2456137.1"/>
    </source>
</evidence>
<organism evidence="1 2">
    <name type="scientific">Mycolicibacterium lutetiense</name>
    <dbReference type="NCBI Taxonomy" id="1641992"/>
    <lineage>
        <taxon>Bacteria</taxon>
        <taxon>Bacillati</taxon>
        <taxon>Actinomycetota</taxon>
        <taxon>Actinomycetes</taxon>
        <taxon>Mycobacteriales</taxon>
        <taxon>Mycobacteriaceae</taxon>
        <taxon>Mycolicibacterium</taxon>
    </lineage>
</organism>
<reference evidence="1 2" key="1">
    <citation type="submission" date="2021-03" db="EMBL/GenBank/DDBJ databases">
        <title>Sequencing the genomes of 1000 actinobacteria strains.</title>
        <authorList>
            <person name="Klenk H.-P."/>
        </authorList>
    </citation>
    <scope>NUCLEOTIDE SEQUENCE [LARGE SCALE GENOMIC DNA]</scope>
    <source>
        <strain evidence="1 2">DSM 46713</strain>
    </source>
</reference>
<keyword evidence="2" id="KW-1185">Reference proteome</keyword>
<accession>A0ABS5A2Z7</accession>
<dbReference type="EMBL" id="JAGIOP010000002">
    <property type="protein sequence ID" value="MBP2456137.1"/>
    <property type="molecule type" value="Genomic_DNA"/>
</dbReference>
<evidence type="ECO:0000313" key="2">
    <source>
        <dbReference type="Proteomes" id="UP000694460"/>
    </source>
</evidence>
<name>A0ABS5A2Z7_9MYCO</name>
<dbReference type="Proteomes" id="UP000694460">
    <property type="component" value="Unassembled WGS sequence"/>
</dbReference>
<comment type="caution">
    <text evidence="1">The sequence shown here is derived from an EMBL/GenBank/DDBJ whole genome shotgun (WGS) entry which is preliminary data.</text>
</comment>